<protein>
    <submittedName>
        <fullName evidence="2">Uncharacterized protein</fullName>
    </submittedName>
</protein>
<proteinExistence type="predicted"/>
<evidence type="ECO:0000256" key="1">
    <source>
        <dbReference type="SAM" id="Phobius"/>
    </source>
</evidence>
<dbReference type="Proteomes" id="UP000426246">
    <property type="component" value="Chromosome"/>
</dbReference>
<organism evidence="2 3">
    <name type="scientific">Paenibacillus psychroresistens</name>
    <dbReference type="NCBI Taxonomy" id="1778678"/>
    <lineage>
        <taxon>Bacteria</taxon>
        <taxon>Bacillati</taxon>
        <taxon>Bacillota</taxon>
        <taxon>Bacilli</taxon>
        <taxon>Bacillales</taxon>
        <taxon>Paenibacillaceae</taxon>
        <taxon>Paenibacillus</taxon>
    </lineage>
</organism>
<evidence type="ECO:0000313" key="2">
    <source>
        <dbReference type="EMBL" id="QGQ93751.1"/>
    </source>
</evidence>
<keyword evidence="1" id="KW-0472">Membrane</keyword>
<dbReference type="AlphaFoldDB" id="A0A6B8RAL8"/>
<keyword evidence="1" id="KW-1133">Transmembrane helix</keyword>
<feature type="transmembrane region" description="Helical" evidence="1">
    <location>
        <begin position="47"/>
        <end position="69"/>
    </location>
</feature>
<feature type="transmembrane region" description="Helical" evidence="1">
    <location>
        <begin position="12"/>
        <end position="35"/>
    </location>
</feature>
<dbReference type="RefSeq" id="WP_155698747.1">
    <property type="nucleotide sequence ID" value="NZ_CP034235.1"/>
</dbReference>
<sequence>MFKSDRPKIDNAAIIATFFLFFPACFVLIIVRAVKHRDLSYQKIGDLILYGKSLLIIFGLLSLSYFIQLFAGRDVVHAVFFVCCIILLLPALYLLWKASHDEKQLQKRYEYYRHIAISQGETSIGVISQITKQRILMVKNDLLRMIFHGLLEDCYIDEVSNHLVFPNRSSSHRSVRNEVAAADDNRRVKVKEEKLSPKKVECTGCGSISTLQPGESVFCSYCGASMVYPK</sequence>
<keyword evidence="3" id="KW-1185">Reference proteome</keyword>
<dbReference type="KEGG" id="ppsc:EHS13_01925"/>
<dbReference type="EMBL" id="CP034235">
    <property type="protein sequence ID" value="QGQ93751.1"/>
    <property type="molecule type" value="Genomic_DNA"/>
</dbReference>
<gene>
    <name evidence="2" type="ORF">EHS13_01925</name>
</gene>
<name>A0A6B8RAL8_9BACL</name>
<reference evidence="3" key="1">
    <citation type="submission" date="2018-11" db="EMBL/GenBank/DDBJ databases">
        <title>Complete genome sequence of Paenibacillus sp. ML311-T8.</title>
        <authorList>
            <person name="Nam Y.-D."/>
            <person name="Kang J."/>
            <person name="Chung W.-H."/>
            <person name="Park Y.S."/>
        </authorList>
    </citation>
    <scope>NUCLEOTIDE SEQUENCE [LARGE SCALE GENOMIC DNA]</scope>
    <source>
        <strain evidence="3">ML311-T8</strain>
    </source>
</reference>
<feature type="transmembrane region" description="Helical" evidence="1">
    <location>
        <begin position="75"/>
        <end position="96"/>
    </location>
</feature>
<keyword evidence="1" id="KW-0812">Transmembrane</keyword>
<dbReference type="OrthoDB" id="2647198at2"/>
<accession>A0A6B8RAL8</accession>
<evidence type="ECO:0000313" key="3">
    <source>
        <dbReference type="Proteomes" id="UP000426246"/>
    </source>
</evidence>